<protein>
    <submittedName>
        <fullName evidence="1">Uncharacterized protein</fullName>
    </submittedName>
</protein>
<dbReference type="AlphaFoldDB" id="A0AAN9R3Y3"/>
<gene>
    <name evidence="1" type="ORF">VNO77_03492</name>
</gene>
<name>A0AAN9R3Y3_CANGL</name>
<dbReference type="Proteomes" id="UP001367508">
    <property type="component" value="Unassembled WGS sequence"/>
</dbReference>
<evidence type="ECO:0000313" key="2">
    <source>
        <dbReference type="Proteomes" id="UP001367508"/>
    </source>
</evidence>
<dbReference type="EMBL" id="JAYMYQ010000001">
    <property type="protein sequence ID" value="KAK7361430.1"/>
    <property type="molecule type" value="Genomic_DNA"/>
</dbReference>
<comment type="caution">
    <text evidence="1">The sequence shown here is derived from an EMBL/GenBank/DDBJ whole genome shotgun (WGS) entry which is preliminary data.</text>
</comment>
<reference evidence="1 2" key="1">
    <citation type="submission" date="2024-01" db="EMBL/GenBank/DDBJ databases">
        <title>The genomes of 5 underutilized Papilionoideae crops provide insights into root nodulation and disease resistanc.</title>
        <authorList>
            <person name="Jiang F."/>
        </authorList>
    </citation>
    <scope>NUCLEOTIDE SEQUENCE [LARGE SCALE GENOMIC DNA]</scope>
    <source>
        <strain evidence="1">LVBAO_FW01</strain>
        <tissue evidence="1">Leaves</tissue>
    </source>
</reference>
<sequence>MPNPTLVLGSLYLARNSIDKGTKKTYRVVLSSRDSAGARDLSLWPIPCATPIEQLDNIIVLQVFAICSTMGKLEKDGGRLREQKAEGRLWE</sequence>
<accession>A0AAN9R3Y3</accession>
<proteinExistence type="predicted"/>
<organism evidence="1 2">
    <name type="scientific">Canavalia gladiata</name>
    <name type="common">Sword bean</name>
    <name type="synonym">Dolichos gladiatus</name>
    <dbReference type="NCBI Taxonomy" id="3824"/>
    <lineage>
        <taxon>Eukaryota</taxon>
        <taxon>Viridiplantae</taxon>
        <taxon>Streptophyta</taxon>
        <taxon>Embryophyta</taxon>
        <taxon>Tracheophyta</taxon>
        <taxon>Spermatophyta</taxon>
        <taxon>Magnoliopsida</taxon>
        <taxon>eudicotyledons</taxon>
        <taxon>Gunneridae</taxon>
        <taxon>Pentapetalae</taxon>
        <taxon>rosids</taxon>
        <taxon>fabids</taxon>
        <taxon>Fabales</taxon>
        <taxon>Fabaceae</taxon>
        <taxon>Papilionoideae</taxon>
        <taxon>50 kb inversion clade</taxon>
        <taxon>NPAAA clade</taxon>
        <taxon>indigoferoid/millettioid clade</taxon>
        <taxon>Phaseoleae</taxon>
        <taxon>Canavalia</taxon>
    </lineage>
</organism>
<keyword evidence="2" id="KW-1185">Reference proteome</keyword>
<evidence type="ECO:0000313" key="1">
    <source>
        <dbReference type="EMBL" id="KAK7361430.1"/>
    </source>
</evidence>